<keyword evidence="5 14" id="KW-0479">Metal-binding</keyword>
<accession>A0A100JJN7</accession>
<keyword evidence="9" id="KW-0028">Amino-acid biosynthesis</keyword>
<proteinExistence type="inferred from homology"/>
<feature type="binding site" evidence="12">
    <location>
        <position position="124"/>
    </location>
    <ligand>
        <name>NAD(+)</name>
        <dbReference type="ChEBI" id="CHEBI:57540"/>
    </ligand>
</feature>
<dbReference type="GO" id="GO:0004399">
    <property type="term" value="F:histidinol dehydrogenase activity"/>
    <property type="evidence" value="ECO:0007669"/>
    <property type="project" value="InterPro"/>
</dbReference>
<dbReference type="GO" id="GO:0046872">
    <property type="term" value="F:metal ion binding"/>
    <property type="evidence" value="ECO:0007669"/>
    <property type="project" value="UniProtKB-KW"/>
</dbReference>
<dbReference type="UniPathway" id="UPA00031">
    <property type="reaction ID" value="UER00014"/>
</dbReference>
<evidence type="ECO:0000256" key="14">
    <source>
        <dbReference type="PIRSR" id="PIRSR000099-4"/>
    </source>
</evidence>
<evidence type="ECO:0000256" key="1">
    <source>
        <dbReference type="ARBA" id="ARBA00003850"/>
    </source>
</evidence>
<feature type="binding site" evidence="13">
    <location>
        <position position="256"/>
    </location>
    <ligand>
        <name>substrate</name>
    </ligand>
</feature>
<sequence length="441" mass="46994">MSATHQTIKAPAAAKTPRTSRPEIIETVADVIADVRANGDAAVRRWSQKFDDWSPESYRLGPDQIASVVSSVPETVLDDLRFVQTQVRGFAQAQRDSLTDFEVETLPGVFLGQRNIPIGAAGAYVPGGRYPLTASAHMTVLTAKVAGVERVAATTPPDRGAPPPVSIAAMHLAGADEIYVMGGVQAVAALALGTETIDPVDMLAGPGNAYVAEAKRQLFGEVGIDLFAGPTEVLIVADETADPFVVATDLLSQAEHGPDSPVVLITTSHEVGTRTIAWVDKLLPDLSTGEVAGRAWRDHAEVIVVPDLDAAYALADEYASEHVQILTAEPREALHRMRNYGALFLGDKTCVAYGDKVIGTNHVLPTLGAARYTGGLWVGKYLKTVTYQEIGDAGSSARLGEICGRASRIENFEGHARSGDVRAARYGSARLDWSDHTFEQS</sequence>
<dbReference type="PRINTS" id="PR00083">
    <property type="entry name" value="HOLDHDRGNASE"/>
</dbReference>
<reference evidence="18" key="3">
    <citation type="submission" date="2016-02" db="EMBL/GenBank/DDBJ databases">
        <title>Draft genome of pathogenic Streptomyces sp. in Japan.</title>
        <authorList>
            <person name="Tomihama T."/>
            <person name="Ikenaga M."/>
            <person name="Sakai M."/>
            <person name="Okubo T."/>
            <person name="Ikeda S."/>
        </authorList>
    </citation>
    <scope>NUCLEOTIDE SEQUENCE [LARGE SCALE GENOMIC DNA]</scope>
    <source>
        <strain evidence="18">S58</strain>
    </source>
</reference>
<dbReference type="Gene3D" id="1.20.5.1300">
    <property type="match status" value="1"/>
</dbReference>
<comment type="similarity">
    <text evidence="3 10 15">Belongs to the histidinol dehydrogenase family.</text>
</comment>
<feature type="binding site" evidence="13">
    <location>
        <position position="410"/>
    </location>
    <ligand>
        <name>substrate</name>
    </ligand>
</feature>
<evidence type="ECO:0000313" key="17">
    <source>
        <dbReference type="EMBL" id="GAQ60774.1"/>
    </source>
</evidence>
<feature type="binding site" evidence="13">
    <location>
        <position position="355"/>
    </location>
    <ligand>
        <name>substrate</name>
    </ligand>
</feature>
<evidence type="ECO:0000256" key="2">
    <source>
        <dbReference type="ARBA" id="ARBA00004940"/>
    </source>
</evidence>
<dbReference type="PIRSF" id="PIRSF000099">
    <property type="entry name" value="Histidinol_dh"/>
    <property type="match status" value="1"/>
</dbReference>
<dbReference type="GO" id="GO:0005829">
    <property type="term" value="C:cytosol"/>
    <property type="evidence" value="ECO:0007669"/>
    <property type="project" value="TreeGrafter"/>
</dbReference>
<keyword evidence="7 10" id="KW-0560">Oxidoreductase</keyword>
<evidence type="ECO:0000256" key="4">
    <source>
        <dbReference type="ARBA" id="ARBA00016531"/>
    </source>
</evidence>
<keyword evidence="9" id="KW-0368">Histidine biosynthesis</keyword>
<evidence type="ECO:0000256" key="9">
    <source>
        <dbReference type="ARBA" id="ARBA00023102"/>
    </source>
</evidence>
<evidence type="ECO:0000256" key="10">
    <source>
        <dbReference type="PIRNR" id="PIRNR000099"/>
    </source>
</evidence>
<evidence type="ECO:0000256" key="13">
    <source>
        <dbReference type="PIRSR" id="PIRSR000099-3"/>
    </source>
</evidence>
<feature type="binding site" evidence="13">
    <location>
        <position position="322"/>
    </location>
    <ligand>
        <name>substrate</name>
    </ligand>
</feature>
<dbReference type="CDD" id="cd06572">
    <property type="entry name" value="Histidinol_dh"/>
    <property type="match status" value="1"/>
</dbReference>
<dbReference type="GO" id="GO:0000105">
    <property type="term" value="P:L-histidine biosynthetic process"/>
    <property type="evidence" value="ECO:0007669"/>
    <property type="project" value="UniProtKB-UniPathway"/>
</dbReference>
<dbReference type="PANTHER" id="PTHR21256:SF14">
    <property type="entry name" value="HISTIDINOL DEHYDROGENASE"/>
    <property type="match status" value="1"/>
</dbReference>
<reference evidence="18" key="1">
    <citation type="submission" date="2015-11" db="EMBL/GenBank/DDBJ databases">
        <authorList>
            <consortium name="Cross-ministerial Strategic Innovation Promotion Program (SIP) consortium"/>
            <person name="Tomihama T."/>
            <person name="Ikenaga M."/>
            <person name="Sakai M."/>
            <person name="Okubo T."/>
            <person name="Ikeda S."/>
        </authorList>
    </citation>
    <scope>NUCLEOTIDE SEQUENCE [LARGE SCALE GENOMIC DNA]</scope>
    <source>
        <strain evidence="18">S58</strain>
    </source>
</reference>
<evidence type="ECO:0000256" key="5">
    <source>
        <dbReference type="ARBA" id="ARBA00022723"/>
    </source>
</evidence>
<dbReference type="InterPro" id="IPR022695">
    <property type="entry name" value="Histidinol_DH_monofunct"/>
</dbReference>
<dbReference type="AlphaFoldDB" id="A0A100JJN7"/>
<feature type="binding site" evidence="14">
    <location>
        <position position="355"/>
    </location>
    <ligand>
        <name>Zn(2+)</name>
        <dbReference type="ChEBI" id="CHEBI:29105"/>
    </ligand>
</feature>
<keyword evidence="6 14" id="KW-0862">Zinc</keyword>
<dbReference type="SUPFAM" id="SSF53720">
    <property type="entry name" value="ALDH-like"/>
    <property type="match status" value="1"/>
</dbReference>
<feature type="binding site" evidence="14">
    <location>
        <position position="415"/>
    </location>
    <ligand>
        <name>Zn(2+)</name>
        <dbReference type="ChEBI" id="CHEBI:29105"/>
    </ligand>
</feature>
<feature type="binding site" evidence="13">
    <location>
        <position position="253"/>
    </location>
    <ligand>
        <name>substrate</name>
    </ligand>
</feature>
<evidence type="ECO:0000256" key="6">
    <source>
        <dbReference type="ARBA" id="ARBA00022833"/>
    </source>
</evidence>
<dbReference type="PANTHER" id="PTHR21256">
    <property type="entry name" value="HISTIDINOL DEHYDROGENASE HDH"/>
    <property type="match status" value="1"/>
</dbReference>
<dbReference type="FunFam" id="3.40.50.1980:FF:000001">
    <property type="entry name" value="Histidinol dehydrogenase"/>
    <property type="match status" value="1"/>
</dbReference>
<feature type="active site" description="Proton acceptor" evidence="11">
    <location>
        <position position="321"/>
    </location>
</feature>
<dbReference type="NCBIfam" id="TIGR00069">
    <property type="entry name" value="hisD"/>
    <property type="match status" value="1"/>
</dbReference>
<evidence type="ECO:0000313" key="18">
    <source>
        <dbReference type="Proteomes" id="UP000067448"/>
    </source>
</evidence>
<dbReference type="RefSeq" id="WP_059078867.1">
    <property type="nucleotide sequence ID" value="NZ_BCMM01000003.1"/>
</dbReference>
<comment type="caution">
    <text evidence="17">The sequence shown here is derived from an EMBL/GenBank/DDBJ whole genome shotgun (WGS) entry which is preliminary data.</text>
</comment>
<feature type="region of interest" description="Disordered" evidence="16">
    <location>
        <begin position="1"/>
        <end position="21"/>
    </location>
</feature>
<feature type="binding site" evidence="13">
    <location>
        <position position="231"/>
    </location>
    <ligand>
        <name>substrate</name>
    </ligand>
</feature>
<dbReference type="PROSITE" id="PS00611">
    <property type="entry name" value="HISOL_DEHYDROGENASE"/>
    <property type="match status" value="1"/>
</dbReference>
<evidence type="ECO:0000256" key="16">
    <source>
        <dbReference type="SAM" id="MobiDB-lite"/>
    </source>
</evidence>
<evidence type="ECO:0000256" key="11">
    <source>
        <dbReference type="PIRSR" id="PIRSR000099-1"/>
    </source>
</evidence>
<evidence type="ECO:0000256" key="12">
    <source>
        <dbReference type="PIRSR" id="PIRSR000099-2"/>
    </source>
</evidence>
<evidence type="ECO:0000256" key="15">
    <source>
        <dbReference type="RuleBase" id="RU004175"/>
    </source>
</evidence>
<dbReference type="InterPro" id="IPR001692">
    <property type="entry name" value="Histidinol_DH_CS"/>
</dbReference>
<evidence type="ECO:0000256" key="7">
    <source>
        <dbReference type="ARBA" id="ARBA00023002"/>
    </source>
</evidence>
<keyword evidence="8 12" id="KW-0520">NAD</keyword>
<protein>
    <recommendedName>
        <fullName evidence="4">Histidinol dehydrogenase</fullName>
    </recommendedName>
</protein>
<evidence type="ECO:0000256" key="3">
    <source>
        <dbReference type="ARBA" id="ARBA00010178"/>
    </source>
</evidence>
<dbReference type="InterPro" id="IPR016161">
    <property type="entry name" value="Ald_DH/histidinol_DH"/>
</dbReference>
<organism evidence="17 18">
    <name type="scientific">Streptomyces scabiei</name>
    <dbReference type="NCBI Taxonomy" id="1930"/>
    <lineage>
        <taxon>Bacteria</taxon>
        <taxon>Bacillati</taxon>
        <taxon>Actinomycetota</taxon>
        <taxon>Actinomycetes</taxon>
        <taxon>Kitasatosporales</taxon>
        <taxon>Streptomycetaceae</taxon>
        <taxon>Streptomyces</taxon>
    </lineage>
</organism>
<evidence type="ECO:0000256" key="8">
    <source>
        <dbReference type="ARBA" id="ARBA00023027"/>
    </source>
</evidence>
<comment type="pathway">
    <text evidence="2">Amino-acid biosynthesis; L-histidine biosynthesis; L-histidine from 5-phospho-alpha-D-ribose 1-diphosphate: step 9/9.</text>
</comment>
<reference evidence="17 18" key="2">
    <citation type="journal article" date="2016" name="Genome Announc.">
        <title>Draft Genome Sequences of Streptomyces scabiei S58, Streptomyces turgidiscabies T45, and Streptomyces acidiscabies a10, the Pathogens of Potato Common Scab, Isolated in Japan.</title>
        <authorList>
            <person name="Tomihama T."/>
            <person name="Nishi Y."/>
            <person name="Sakai M."/>
            <person name="Ikenaga M."/>
            <person name="Okubo T."/>
            <person name="Ikeda S."/>
        </authorList>
    </citation>
    <scope>NUCLEOTIDE SEQUENCE [LARGE SCALE GENOMIC DNA]</scope>
    <source>
        <strain evidence="17 18">S58</strain>
    </source>
</reference>
<gene>
    <name evidence="17" type="primary">hpsN</name>
    <name evidence="17" type="ORF">SsS58_01116</name>
</gene>
<feature type="binding site" evidence="14">
    <location>
        <position position="256"/>
    </location>
    <ligand>
        <name>Zn(2+)</name>
        <dbReference type="ChEBI" id="CHEBI:29105"/>
    </ligand>
</feature>
<comment type="function">
    <text evidence="1">Catalyzes the sequential NAD-dependent oxidations of L-histidinol to L-histidinaldehyde and then to L-histidine.</text>
</comment>
<dbReference type="Proteomes" id="UP000067448">
    <property type="component" value="Unassembled WGS sequence"/>
</dbReference>
<feature type="binding site" evidence="12">
    <location>
        <position position="208"/>
    </location>
    <ligand>
        <name>NAD(+)</name>
        <dbReference type="ChEBI" id="CHEBI:57540"/>
    </ligand>
</feature>
<dbReference type="InterPro" id="IPR012131">
    <property type="entry name" value="Hstdl_DH"/>
</dbReference>
<feature type="binding site" evidence="14">
    <location>
        <position position="253"/>
    </location>
    <ligand>
        <name>Zn(2+)</name>
        <dbReference type="ChEBI" id="CHEBI:29105"/>
    </ligand>
</feature>
<feature type="binding site" evidence="12">
    <location>
        <position position="185"/>
    </location>
    <ligand>
        <name>NAD(+)</name>
        <dbReference type="ChEBI" id="CHEBI:57540"/>
    </ligand>
</feature>
<dbReference type="Pfam" id="PF00815">
    <property type="entry name" value="Histidinol_dh"/>
    <property type="match status" value="1"/>
</dbReference>
<dbReference type="FunFam" id="3.40.50.1980:FF:000026">
    <property type="entry name" value="Histidinol dehydrogenase"/>
    <property type="match status" value="1"/>
</dbReference>
<comment type="cofactor">
    <cofactor evidence="14">
        <name>Zn(2+)</name>
        <dbReference type="ChEBI" id="CHEBI:29105"/>
    </cofactor>
    <text evidence="14">Binds 1 zinc ion per subunit.</text>
</comment>
<dbReference type="EMBL" id="BCMM01000003">
    <property type="protein sequence ID" value="GAQ60774.1"/>
    <property type="molecule type" value="Genomic_DNA"/>
</dbReference>
<dbReference type="Gene3D" id="3.40.50.1980">
    <property type="entry name" value="Nitrogenase molybdenum iron protein domain"/>
    <property type="match status" value="2"/>
</dbReference>
<dbReference type="GO" id="GO:0051287">
    <property type="term" value="F:NAD binding"/>
    <property type="evidence" value="ECO:0007669"/>
    <property type="project" value="InterPro"/>
</dbReference>
<feature type="binding site" evidence="13">
    <location>
        <position position="415"/>
    </location>
    <ligand>
        <name>substrate</name>
    </ligand>
</feature>
<feature type="active site" description="Proton acceptor" evidence="11">
    <location>
        <position position="322"/>
    </location>
</feature>
<dbReference type="OrthoDB" id="9805269at2"/>
<name>A0A100JJN7_STRSC</name>